<dbReference type="Proteomes" id="UP001141552">
    <property type="component" value="Unassembled WGS sequence"/>
</dbReference>
<protein>
    <submittedName>
        <fullName evidence="2">Uncharacterized protein</fullName>
    </submittedName>
</protein>
<evidence type="ECO:0000256" key="1">
    <source>
        <dbReference type="SAM" id="MobiDB-lite"/>
    </source>
</evidence>
<dbReference type="EMBL" id="JAKUCV010005863">
    <property type="protein sequence ID" value="KAJ4829565.1"/>
    <property type="molecule type" value="Genomic_DNA"/>
</dbReference>
<sequence length="131" mass="15217">MRFSDNCQNRRMILLAIKGYMPMPYKDKVRIIDFNLKEESDECDEESNYEEGFDHEESNEESDEGSDKETNKSNEGSDEESNEGYDHEESDVEPDEGSDEESDEGCDERYDKVGKKWQGLEVYCAPQSENK</sequence>
<feature type="compositionally biased region" description="Acidic residues" evidence="1">
    <location>
        <begin position="39"/>
        <end position="64"/>
    </location>
</feature>
<proteinExistence type="predicted"/>
<accession>A0A9Q0FF36</accession>
<evidence type="ECO:0000313" key="2">
    <source>
        <dbReference type="EMBL" id="KAJ4829565.1"/>
    </source>
</evidence>
<name>A0A9Q0FF36_9ROSI</name>
<reference evidence="2" key="1">
    <citation type="submission" date="2022-02" db="EMBL/GenBank/DDBJ databases">
        <authorList>
            <person name="Henning P.M."/>
            <person name="McCubbin A.G."/>
            <person name="Shore J.S."/>
        </authorList>
    </citation>
    <scope>NUCLEOTIDE SEQUENCE</scope>
    <source>
        <strain evidence="2">F60SS</strain>
        <tissue evidence="2">Leaves</tissue>
    </source>
</reference>
<evidence type="ECO:0000313" key="3">
    <source>
        <dbReference type="Proteomes" id="UP001141552"/>
    </source>
</evidence>
<reference evidence="2" key="2">
    <citation type="journal article" date="2023" name="Plants (Basel)">
        <title>Annotation of the Turnera subulata (Passifloraceae) Draft Genome Reveals the S-Locus Evolved after the Divergence of Turneroideae from Passifloroideae in a Stepwise Manner.</title>
        <authorList>
            <person name="Henning P.M."/>
            <person name="Roalson E.H."/>
            <person name="Mir W."/>
            <person name="McCubbin A.G."/>
            <person name="Shore J.S."/>
        </authorList>
    </citation>
    <scope>NUCLEOTIDE SEQUENCE</scope>
    <source>
        <strain evidence="2">F60SS</strain>
    </source>
</reference>
<feature type="compositionally biased region" description="Acidic residues" evidence="1">
    <location>
        <begin position="76"/>
        <end position="106"/>
    </location>
</feature>
<dbReference type="AlphaFoldDB" id="A0A9Q0FF36"/>
<gene>
    <name evidence="2" type="ORF">Tsubulata_021954</name>
</gene>
<organism evidence="2 3">
    <name type="scientific">Turnera subulata</name>
    <dbReference type="NCBI Taxonomy" id="218843"/>
    <lineage>
        <taxon>Eukaryota</taxon>
        <taxon>Viridiplantae</taxon>
        <taxon>Streptophyta</taxon>
        <taxon>Embryophyta</taxon>
        <taxon>Tracheophyta</taxon>
        <taxon>Spermatophyta</taxon>
        <taxon>Magnoliopsida</taxon>
        <taxon>eudicotyledons</taxon>
        <taxon>Gunneridae</taxon>
        <taxon>Pentapetalae</taxon>
        <taxon>rosids</taxon>
        <taxon>fabids</taxon>
        <taxon>Malpighiales</taxon>
        <taxon>Passifloraceae</taxon>
        <taxon>Turnera</taxon>
    </lineage>
</organism>
<keyword evidence="3" id="KW-1185">Reference proteome</keyword>
<feature type="region of interest" description="Disordered" evidence="1">
    <location>
        <begin position="39"/>
        <end position="111"/>
    </location>
</feature>
<comment type="caution">
    <text evidence="2">The sequence shown here is derived from an EMBL/GenBank/DDBJ whole genome shotgun (WGS) entry which is preliminary data.</text>
</comment>